<dbReference type="GO" id="GO:0006886">
    <property type="term" value="P:intracellular protein transport"/>
    <property type="evidence" value="ECO:0007669"/>
    <property type="project" value="TreeGrafter"/>
</dbReference>
<comment type="function">
    <text evidence="6">Plays a role in vesicular protein sorting.</text>
</comment>
<feature type="compositionally biased region" description="Basic and acidic residues" evidence="7">
    <location>
        <begin position="376"/>
        <end position="391"/>
    </location>
</feature>
<evidence type="ECO:0000313" key="8">
    <source>
        <dbReference type="EMBL" id="CCC93429.1"/>
    </source>
</evidence>
<accession>G0UVL3</accession>
<gene>
    <name evidence="8" type="ORF">TCIL3000_10_1880</name>
</gene>
<keyword evidence="5" id="KW-0472">Membrane</keyword>
<dbReference type="GO" id="GO:0005829">
    <property type="term" value="C:cytosol"/>
    <property type="evidence" value="ECO:0007669"/>
    <property type="project" value="GOC"/>
</dbReference>
<comment type="similarity">
    <text evidence="2 6">Belongs to the VPS35 family.</text>
</comment>
<evidence type="ECO:0000256" key="3">
    <source>
        <dbReference type="ARBA" id="ARBA00022448"/>
    </source>
</evidence>
<dbReference type="GO" id="GO:0042147">
    <property type="term" value="P:retrograde transport, endosome to Golgi"/>
    <property type="evidence" value="ECO:0007669"/>
    <property type="project" value="InterPro"/>
</dbReference>
<feature type="region of interest" description="Disordered" evidence="7">
    <location>
        <begin position="376"/>
        <end position="401"/>
    </location>
</feature>
<sequence length="926" mass="103862">MNMHVQRTDPQNVISLQGPILNPQQEQEKWLCDSLETVKEISAEMEVYIQQRDRRKVWDSATRMLDEMRTSNLTPQYYYELYLRVFDTLQVLQRFVEDEAERGCSLEELYDTVQHTGNIVPRLYLLVTVGSVCIKTKEQPVIEVMRDLVEMCKGVQHPTRGLFLRFFLLTMTKNRLPGESGFSGDESGAEEDNAVKDTVELLLQNFKEMNWLWIRMDLKSQQRPVESQRTQQRTHKDRKELCVLVGMNIVRLSQLDGIECNMYDTFILPRLLQIIVDYREAYAQRYLLEVIVQVFPDEFHLFTLDQLLNAVGQVLSRVDVSPVLSALMQRLGKYAEMLNSGVVEVGSSKEKELLMGMFDTLKKSLDGMVDGEYAVKKERRDDNSGDTEKTKQSNTAPTASGRSEVKNILSLHSYVVSMHALVELALKVDPASAPANISLVFTSIAERLPSPLENNVASGVARIVLCIIETLKDPSVVLDIEGLDALVQLLPFDTRRAIAITLCATCLQSPSYRIGTIKLAARFFELVAPLVCDEDDAPKSSKKVSPNLTELAISLVKKYEIGSVEEQQLLCRVLHLLQCDDVGTQAKVMNGVRKQLTKGGPKRIVTTLPTLVSLYMRLALRIFNEANTRAEAAGGEGDGPSLDAGAGEEDASNTGTALQEAKTLCLKIFHFIHSGDGKGILEVLAGEVPRQAFYLYLSSASTADVCGLSEIVYDHFVSAFQLYELSAADMSEQIDMISYVIAQLHAVQSLNEEAYELLSTKVCQYSSKLLRKSDQSRLVALCAHLFWKKSLSEDSSNRVVECLQRSLKIANHVASQQPKQQQQLFVELLNLFLHYYAGRAPGVTARHVTGLLDMVQGIVNEQEQHGEDENEDNCAKNDGSEKSDISASALRFYQNTIDYIYSRKTVDERWKEIGATGEENQPAATE</sequence>
<dbReference type="SUPFAM" id="SSF48371">
    <property type="entry name" value="ARM repeat"/>
    <property type="match status" value="1"/>
</dbReference>
<comment type="subcellular location">
    <subcellularLocation>
        <location evidence="1">Membrane</location>
        <topology evidence="1">Peripheral membrane protein</topology>
    </subcellularLocation>
</comment>
<evidence type="ECO:0000256" key="4">
    <source>
        <dbReference type="ARBA" id="ARBA00022927"/>
    </source>
</evidence>
<evidence type="ECO:0000256" key="1">
    <source>
        <dbReference type="ARBA" id="ARBA00004170"/>
    </source>
</evidence>
<keyword evidence="4 6" id="KW-0653">Protein transport</keyword>
<keyword evidence="3 6" id="KW-0813">Transport</keyword>
<dbReference type="PANTHER" id="PTHR11099:SF0">
    <property type="entry name" value="VACUOLAR PROTEIN SORTING-ASSOCIATED PROTEIN 35"/>
    <property type="match status" value="1"/>
</dbReference>
<dbReference type="EMBL" id="HE575323">
    <property type="protein sequence ID" value="CCC93429.1"/>
    <property type="molecule type" value="Genomic_DNA"/>
</dbReference>
<dbReference type="VEuPathDB" id="TriTrypDB:TcIL3000_10_1880"/>
<dbReference type="GO" id="GO:0030906">
    <property type="term" value="C:retromer, cargo-selective complex"/>
    <property type="evidence" value="ECO:0007669"/>
    <property type="project" value="InterPro"/>
</dbReference>
<evidence type="ECO:0000256" key="6">
    <source>
        <dbReference type="PIRNR" id="PIRNR009375"/>
    </source>
</evidence>
<evidence type="ECO:0000256" key="7">
    <source>
        <dbReference type="SAM" id="MobiDB-lite"/>
    </source>
</evidence>
<dbReference type="PANTHER" id="PTHR11099">
    <property type="entry name" value="VACUOLAR SORTING PROTEIN 35"/>
    <property type="match status" value="1"/>
</dbReference>
<dbReference type="Gene3D" id="1.25.40.660">
    <property type="entry name" value="Vacuolar protein sorting-associated protein 35, helical subcomplex Vps35-C"/>
    <property type="match status" value="1"/>
</dbReference>
<feature type="region of interest" description="Disordered" evidence="7">
    <location>
        <begin position="631"/>
        <end position="653"/>
    </location>
</feature>
<reference evidence="8" key="1">
    <citation type="journal article" date="2012" name="Proc. Natl. Acad. Sci. U.S.A.">
        <title>Antigenic diversity is generated by distinct evolutionary mechanisms in African trypanosome species.</title>
        <authorList>
            <person name="Jackson A.P."/>
            <person name="Berry A."/>
            <person name="Aslett M."/>
            <person name="Allison H.C."/>
            <person name="Burton P."/>
            <person name="Vavrova-Anderson J."/>
            <person name="Brown R."/>
            <person name="Browne H."/>
            <person name="Corton N."/>
            <person name="Hauser H."/>
            <person name="Gamble J."/>
            <person name="Gilderthorp R."/>
            <person name="Marcello L."/>
            <person name="McQuillan J."/>
            <person name="Otto T.D."/>
            <person name="Quail M.A."/>
            <person name="Sanders M.J."/>
            <person name="van Tonder A."/>
            <person name="Ginger M.L."/>
            <person name="Field M.C."/>
            <person name="Barry J.D."/>
            <person name="Hertz-Fowler C."/>
            <person name="Berriman M."/>
        </authorList>
    </citation>
    <scope>NUCLEOTIDE SEQUENCE</scope>
    <source>
        <strain evidence="8">IL3000</strain>
    </source>
</reference>
<dbReference type="InterPro" id="IPR016024">
    <property type="entry name" value="ARM-type_fold"/>
</dbReference>
<feature type="compositionally biased region" description="Polar residues" evidence="7">
    <location>
        <begin position="392"/>
        <end position="401"/>
    </location>
</feature>
<dbReference type="PIRSF" id="PIRSF009375">
    <property type="entry name" value="Retromer_Vps35"/>
    <property type="match status" value="1"/>
</dbReference>
<name>G0UVL3_TRYCI</name>
<proteinExistence type="inferred from homology"/>
<dbReference type="AlphaFoldDB" id="G0UVL3"/>
<evidence type="ECO:0000256" key="2">
    <source>
        <dbReference type="ARBA" id="ARBA00006536"/>
    </source>
</evidence>
<dbReference type="Pfam" id="PF03635">
    <property type="entry name" value="Vps35"/>
    <property type="match status" value="1"/>
</dbReference>
<protein>
    <recommendedName>
        <fullName evidence="6">Vacuolar protein sorting-associated protein 35</fullName>
    </recommendedName>
</protein>
<evidence type="ECO:0000256" key="5">
    <source>
        <dbReference type="ARBA" id="ARBA00023136"/>
    </source>
</evidence>
<dbReference type="InterPro" id="IPR042491">
    <property type="entry name" value="Vps35_C"/>
</dbReference>
<dbReference type="InterPro" id="IPR005378">
    <property type="entry name" value="Vps35"/>
</dbReference>
<organism evidence="8">
    <name type="scientific">Trypanosoma congolense (strain IL3000)</name>
    <dbReference type="NCBI Taxonomy" id="1068625"/>
    <lineage>
        <taxon>Eukaryota</taxon>
        <taxon>Discoba</taxon>
        <taxon>Euglenozoa</taxon>
        <taxon>Kinetoplastea</taxon>
        <taxon>Metakinetoplastina</taxon>
        <taxon>Trypanosomatida</taxon>
        <taxon>Trypanosomatidae</taxon>
        <taxon>Trypanosoma</taxon>
        <taxon>Nannomonas</taxon>
    </lineage>
</organism>
<dbReference type="GO" id="GO:0005770">
    <property type="term" value="C:late endosome"/>
    <property type="evidence" value="ECO:0007669"/>
    <property type="project" value="TreeGrafter"/>
</dbReference>